<accession>A0A6G0YN58</accession>
<evidence type="ECO:0000313" key="2">
    <source>
        <dbReference type="Proteomes" id="UP000478052"/>
    </source>
</evidence>
<reference evidence="1 2" key="1">
    <citation type="submission" date="2019-08" db="EMBL/GenBank/DDBJ databases">
        <title>Whole genome of Aphis craccivora.</title>
        <authorList>
            <person name="Voronova N.V."/>
            <person name="Shulinski R.S."/>
            <person name="Bandarenka Y.V."/>
            <person name="Zhorov D.G."/>
            <person name="Warner D."/>
        </authorList>
    </citation>
    <scope>NUCLEOTIDE SEQUENCE [LARGE SCALE GENOMIC DNA]</scope>
    <source>
        <strain evidence="1">180601</strain>
        <tissue evidence="1">Whole Body</tissue>
    </source>
</reference>
<name>A0A6G0YN58_APHCR</name>
<dbReference type="Proteomes" id="UP000478052">
    <property type="component" value="Unassembled WGS sequence"/>
</dbReference>
<evidence type="ECO:0000313" key="1">
    <source>
        <dbReference type="EMBL" id="KAF0758830.1"/>
    </source>
</evidence>
<organism evidence="1 2">
    <name type="scientific">Aphis craccivora</name>
    <name type="common">Cowpea aphid</name>
    <dbReference type="NCBI Taxonomy" id="307492"/>
    <lineage>
        <taxon>Eukaryota</taxon>
        <taxon>Metazoa</taxon>
        <taxon>Ecdysozoa</taxon>
        <taxon>Arthropoda</taxon>
        <taxon>Hexapoda</taxon>
        <taxon>Insecta</taxon>
        <taxon>Pterygota</taxon>
        <taxon>Neoptera</taxon>
        <taxon>Paraneoptera</taxon>
        <taxon>Hemiptera</taxon>
        <taxon>Sternorrhyncha</taxon>
        <taxon>Aphidomorpha</taxon>
        <taxon>Aphidoidea</taxon>
        <taxon>Aphididae</taxon>
        <taxon>Aphidini</taxon>
        <taxon>Aphis</taxon>
        <taxon>Aphis</taxon>
    </lineage>
</organism>
<keyword evidence="2" id="KW-1185">Reference proteome</keyword>
<comment type="caution">
    <text evidence="1">The sequence shown here is derived from an EMBL/GenBank/DDBJ whole genome shotgun (WGS) entry which is preliminary data.</text>
</comment>
<dbReference type="EMBL" id="VUJU01003187">
    <property type="protein sequence ID" value="KAF0758830.1"/>
    <property type="molecule type" value="Genomic_DNA"/>
</dbReference>
<gene>
    <name evidence="1" type="ORF">FWK35_00037722</name>
</gene>
<protein>
    <submittedName>
        <fullName evidence="1">Uncharacterized protein</fullName>
    </submittedName>
</protein>
<sequence>MINVMVAECDSPPPLPTTCHPVPDIQSPPVQFKSFDCCQTLNGSNAYI</sequence>
<dbReference type="AlphaFoldDB" id="A0A6G0YN58"/>
<proteinExistence type="predicted"/>